<dbReference type="InterPro" id="IPR050712">
    <property type="entry name" value="NAD(P)H-dep_reductase"/>
</dbReference>
<dbReference type="Gene3D" id="3.40.50.360">
    <property type="match status" value="1"/>
</dbReference>
<keyword evidence="2" id="KW-0285">Flavoprotein</keyword>
<proteinExistence type="predicted"/>
<dbReference type="InterPro" id="IPR005025">
    <property type="entry name" value="FMN_Rdtase-like_dom"/>
</dbReference>
<organism evidence="4 5">
    <name type="scientific">Zooshikella ganghwensis</name>
    <dbReference type="NCBI Taxonomy" id="202772"/>
    <lineage>
        <taxon>Bacteria</taxon>
        <taxon>Pseudomonadati</taxon>
        <taxon>Pseudomonadota</taxon>
        <taxon>Gammaproteobacteria</taxon>
        <taxon>Oceanospirillales</taxon>
        <taxon>Zooshikellaceae</taxon>
        <taxon>Zooshikella</taxon>
    </lineage>
</organism>
<dbReference type="SUPFAM" id="SSF52218">
    <property type="entry name" value="Flavoproteins"/>
    <property type="match status" value="1"/>
</dbReference>
<dbReference type="Proteomes" id="UP000257039">
    <property type="component" value="Unassembled WGS sequence"/>
</dbReference>
<dbReference type="PANTHER" id="PTHR30543:SF21">
    <property type="entry name" value="NAD(P)H-DEPENDENT FMN REDUCTASE LOT6"/>
    <property type="match status" value="1"/>
</dbReference>
<evidence type="ECO:0000313" key="4">
    <source>
        <dbReference type="EMBL" id="RDH45193.1"/>
    </source>
</evidence>
<evidence type="ECO:0000256" key="1">
    <source>
        <dbReference type="ARBA" id="ARBA00001917"/>
    </source>
</evidence>
<dbReference type="Pfam" id="PF03358">
    <property type="entry name" value="FMN_red"/>
    <property type="match status" value="1"/>
</dbReference>
<name>A0A4P9VP31_9GAMM</name>
<dbReference type="GO" id="GO:0005829">
    <property type="term" value="C:cytosol"/>
    <property type="evidence" value="ECO:0007669"/>
    <property type="project" value="TreeGrafter"/>
</dbReference>
<dbReference type="GO" id="GO:0010181">
    <property type="term" value="F:FMN binding"/>
    <property type="evidence" value="ECO:0007669"/>
    <property type="project" value="TreeGrafter"/>
</dbReference>
<reference evidence="4 5" key="1">
    <citation type="submission" date="2017-04" db="EMBL/GenBank/DDBJ databases">
        <title>Draft genome sequence of Zooshikella ganghwensis VG4 isolated from Red Sea sediments.</title>
        <authorList>
            <person name="Rehman Z."/>
            <person name="Alam I."/>
            <person name="Kamau A."/>
            <person name="Bajic V."/>
            <person name="Leiknes T."/>
        </authorList>
    </citation>
    <scope>NUCLEOTIDE SEQUENCE [LARGE SCALE GENOMIC DNA]</scope>
    <source>
        <strain evidence="4 5">VG4</strain>
    </source>
</reference>
<dbReference type="AlphaFoldDB" id="A0A4P9VP31"/>
<dbReference type="EMBL" id="NDXW01000001">
    <property type="protein sequence ID" value="RDH45193.1"/>
    <property type="molecule type" value="Genomic_DNA"/>
</dbReference>
<sequence length="187" mass="20631">MKILAFAASNSKNSINRLLALYTARQVDNAIIETLDINDYEMPIFSEEREKQLGTPEAAQAFFNKLAEADAIIVSFAEHNGTYTAAFKNLYDWTSRINKAFFGNKPTLFLATSPGPNGAKSVLTTAEKSASYMGANLQGAISIPNFFDNFDTKNNQFINSIFETKIKQAVSQLLKAGETRQLAVDVQ</sequence>
<keyword evidence="5" id="KW-1185">Reference proteome</keyword>
<comment type="cofactor">
    <cofactor evidence="1">
        <name>FMN</name>
        <dbReference type="ChEBI" id="CHEBI:58210"/>
    </cofactor>
</comment>
<protein>
    <submittedName>
        <fullName evidence="4">NAD(P)H-dependent oxidoreductase</fullName>
    </submittedName>
</protein>
<dbReference type="RefSeq" id="WP_094788190.1">
    <property type="nucleotide sequence ID" value="NZ_NDXW01000001.1"/>
</dbReference>
<dbReference type="InterPro" id="IPR029039">
    <property type="entry name" value="Flavoprotein-like_sf"/>
</dbReference>
<gene>
    <name evidence="4" type="ORF">B9G39_18070</name>
</gene>
<feature type="domain" description="NADPH-dependent FMN reductase-like" evidence="3">
    <location>
        <begin position="1"/>
        <end position="139"/>
    </location>
</feature>
<evidence type="ECO:0000256" key="2">
    <source>
        <dbReference type="ARBA" id="ARBA00022643"/>
    </source>
</evidence>
<keyword evidence="2" id="KW-0288">FMN</keyword>
<dbReference type="PANTHER" id="PTHR30543">
    <property type="entry name" value="CHROMATE REDUCTASE"/>
    <property type="match status" value="1"/>
</dbReference>
<evidence type="ECO:0000313" key="5">
    <source>
        <dbReference type="Proteomes" id="UP000257039"/>
    </source>
</evidence>
<evidence type="ECO:0000259" key="3">
    <source>
        <dbReference type="Pfam" id="PF03358"/>
    </source>
</evidence>
<comment type="caution">
    <text evidence="4">The sequence shown here is derived from an EMBL/GenBank/DDBJ whole genome shotgun (WGS) entry which is preliminary data.</text>
</comment>
<dbReference type="GO" id="GO:0016491">
    <property type="term" value="F:oxidoreductase activity"/>
    <property type="evidence" value="ECO:0007669"/>
    <property type="project" value="InterPro"/>
</dbReference>
<accession>A0A4P9VP31</accession>